<evidence type="ECO:0000256" key="1">
    <source>
        <dbReference type="ARBA" id="ARBA00023014"/>
    </source>
</evidence>
<dbReference type="PROSITE" id="PS51085">
    <property type="entry name" value="2FE2S_FER_2"/>
    <property type="match status" value="1"/>
</dbReference>
<organism evidence="3 4">
    <name type="scientific">Poecilia reticulata</name>
    <name type="common">Guppy</name>
    <name type="synonym">Acanthophacelus reticulatus</name>
    <dbReference type="NCBI Taxonomy" id="8081"/>
    <lineage>
        <taxon>Eukaryota</taxon>
        <taxon>Metazoa</taxon>
        <taxon>Chordata</taxon>
        <taxon>Craniata</taxon>
        <taxon>Vertebrata</taxon>
        <taxon>Euteleostomi</taxon>
        <taxon>Actinopterygii</taxon>
        <taxon>Neopterygii</taxon>
        <taxon>Teleostei</taxon>
        <taxon>Neoteleostei</taxon>
        <taxon>Acanthomorphata</taxon>
        <taxon>Ovalentaria</taxon>
        <taxon>Atherinomorphae</taxon>
        <taxon>Cyprinodontiformes</taxon>
        <taxon>Poeciliidae</taxon>
        <taxon>Poeciliinae</taxon>
        <taxon>Poecilia</taxon>
    </lineage>
</organism>
<keyword evidence="1" id="KW-0408">Iron</keyword>
<dbReference type="GO" id="GO:0008137">
    <property type="term" value="F:NADH dehydrogenase (ubiquinone) activity"/>
    <property type="evidence" value="ECO:0007669"/>
    <property type="project" value="InterPro"/>
</dbReference>
<reference evidence="3" key="2">
    <citation type="submission" date="2025-08" db="UniProtKB">
        <authorList>
            <consortium name="Ensembl"/>
        </authorList>
    </citation>
    <scope>IDENTIFICATION</scope>
    <source>
        <strain evidence="3">Guanapo</strain>
    </source>
</reference>
<sequence length="122" mass="13358">MLRLPAVGRALAGAAKGSLAPSNPVRSAVRAASNMVEVFVDGKPVEVEPGTTVLQACEKAGIQIPRFCYHERLSVAGNCRMCLVEIEKAPKVFLRKIFMLSCSALHCFTISYSQFVKKKRFL</sequence>
<keyword evidence="1" id="KW-0479">Metal-binding</keyword>
<dbReference type="SUPFAM" id="SSF54292">
    <property type="entry name" value="2Fe-2S ferredoxin-like"/>
    <property type="match status" value="1"/>
</dbReference>
<name>A0A3P9P682_POERE</name>
<dbReference type="PROSITE" id="PS00641">
    <property type="entry name" value="COMPLEX1_75K_1"/>
    <property type="match status" value="1"/>
</dbReference>
<dbReference type="CDD" id="cd00207">
    <property type="entry name" value="fer2"/>
    <property type="match status" value="1"/>
</dbReference>
<dbReference type="InterPro" id="IPR036010">
    <property type="entry name" value="2Fe-2S_ferredoxin-like_sf"/>
</dbReference>
<protein>
    <submittedName>
        <fullName evidence="3">NADH:ubiquinone oxidoreductase core subunit S1</fullName>
    </submittedName>
</protein>
<dbReference type="InterPro" id="IPR000283">
    <property type="entry name" value="NADH_UbQ_OxRdtase_75kDa_su_CS"/>
</dbReference>
<dbReference type="Bgee" id="ENSPREG00000011596">
    <property type="expression patterns" value="Expressed in head and 1 other cell type or tissue"/>
</dbReference>
<keyword evidence="4" id="KW-1185">Reference proteome</keyword>
<feature type="domain" description="2Fe-2S ferredoxin-type" evidence="2">
    <location>
        <begin position="34"/>
        <end position="122"/>
    </location>
</feature>
<dbReference type="GO" id="GO:0051536">
    <property type="term" value="F:iron-sulfur cluster binding"/>
    <property type="evidence" value="ECO:0007669"/>
    <property type="project" value="UniProtKB-KW"/>
</dbReference>
<dbReference type="Ensembl" id="ENSPRET00000017403.1">
    <property type="protein sequence ID" value="ENSPREP00000017218.1"/>
    <property type="gene ID" value="ENSPREG00000011596.1"/>
</dbReference>
<dbReference type="Pfam" id="PF13510">
    <property type="entry name" value="Fer2_4"/>
    <property type="match status" value="1"/>
</dbReference>
<accession>A0A3P9P682</accession>
<dbReference type="GO" id="GO:0042773">
    <property type="term" value="P:ATP synthesis coupled electron transport"/>
    <property type="evidence" value="ECO:0007669"/>
    <property type="project" value="InterPro"/>
</dbReference>
<evidence type="ECO:0000259" key="2">
    <source>
        <dbReference type="PROSITE" id="PS51085"/>
    </source>
</evidence>
<reference evidence="4" key="1">
    <citation type="submission" date="2013-11" db="EMBL/GenBank/DDBJ databases">
        <title>The genomic landscape of the Guanapo guppy.</title>
        <authorList>
            <person name="Kuenstner A."/>
            <person name="Dreyer C."/>
        </authorList>
    </citation>
    <scope>NUCLEOTIDE SEQUENCE</scope>
    <source>
        <strain evidence="4">Guanapo</strain>
    </source>
</reference>
<dbReference type="GeneTree" id="ENSGT00940000153514"/>
<proteinExistence type="predicted"/>
<reference evidence="3" key="3">
    <citation type="submission" date="2025-09" db="UniProtKB">
        <authorList>
            <consortium name="Ensembl"/>
        </authorList>
    </citation>
    <scope>IDENTIFICATION</scope>
    <source>
        <strain evidence="3">Guanapo</strain>
    </source>
</reference>
<evidence type="ECO:0000313" key="3">
    <source>
        <dbReference type="Ensembl" id="ENSPREP00000017218.1"/>
    </source>
</evidence>
<dbReference type="InterPro" id="IPR001041">
    <property type="entry name" value="2Fe-2S_ferredoxin-type"/>
</dbReference>
<keyword evidence="1" id="KW-0411">Iron-sulfur</keyword>
<dbReference type="Proteomes" id="UP000242638">
    <property type="component" value="Unassembled WGS sequence"/>
</dbReference>
<evidence type="ECO:0000313" key="4">
    <source>
        <dbReference type="Proteomes" id="UP000242638"/>
    </source>
</evidence>
<dbReference type="Gene3D" id="3.10.20.740">
    <property type="match status" value="1"/>
</dbReference>
<dbReference type="AlphaFoldDB" id="A0A3P9P682"/>
<dbReference type="GO" id="GO:0016020">
    <property type="term" value="C:membrane"/>
    <property type="evidence" value="ECO:0007669"/>
    <property type="project" value="InterPro"/>
</dbReference>